<name>A0A6N4SLI9_TALPI</name>
<protein>
    <submittedName>
        <fullName evidence="1">Indole-diterpene biosynthesis protein</fullName>
    </submittedName>
</protein>
<reference evidence="2" key="1">
    <citation type="journal article" date="2015" name="Genome Announc.">
        <title>Draft genome sequence of Talaromyces cellulolyticus strain Y-94, a source of lignocellulosic biomass-degrading enzymes.</title>
        <authorList>
            <person name="Fujii T."/>
            <person name="Koike H."/>
            <person name="Sawayama S."/>
            <person name="Yano S."/>
            <person name="Inoue H."/>
        </authorList>
    </citation>
    <scope>NUCLEOTIDE SEQUENCE [LARGE SCALE GENOMIC DNA]</scope>
    <source>
        <strain evidence="2">Y-94</strain>
    </source>
</reference>
<gene>
    <name evidence="1" type="ORF">TCE0_039f13052</name>
</gene>
<keyword evidence="2" id="KW-1185">Reference proteome</keyword>
<proteinExistence type="predicted"/>
<comment type="caution">
    <text evidence="1">The sequence shown here is derived from an EMBL/GenBank/DDBJ whole genome shotgun (WGS) entry which is preliminary data.</text>
</comment>
<dbReference type="PANTHER" id="PTHR12265:SF36">
    <property type="entry name" value="P450, PUTATIVE (EUROFUNG)-RELATED"/>
    <property type="match status" value="1"/>
</dbReference>
<evidence type="ECO:0000313" key="1">
    <source>
        <dbReference type="EMBL" id="GAM40587.1"/>
    </source>
</evidence>
<dbReference type="EMBL" id="DF933835">
    <property type="protein sequence ID" value="GAM40587.1"/>
    <property type="molecule type" value="Genomic_DNA"/>
</dbReference>
<dbReference type="SUPFAM" id="SSF53474">
    <property type="entry name" value="alpha/beta-Hydrolases"/>
    <property type="match status" value="1"/>
</dbReference>
<dbReference type="InterPro" id="IPR029058">
    <property type="entry name" value="AB_hydrolase_fold"/>
</dbReference>
<dbReference type="Proteomes" id="UP000053095">
    <property type="component" value="Unassembled WGS sequence"/>
</dbReference>
<accession>A0A6N4SLI9</accession>
<organism evidence="1 2">
    <name type="scientific">Talaromyces pinophilus</name>
    <name type="common">Penicillium pinophilum</name>
    <dbReference type="NCBI Taxonomy" id="128442"/>
    <lineage>
        <taxon>Eukaryota</taxon>
        <taxon>Fungi</taxon>
        <taxon>Dikarya</taxon>
        <taxon>Ascomycota</taxon>
        <taxon>Pezizomycotina</taxon>
        <taxon>Eurotiomycetes</taxon>
        <taxon>Eurotiomycetidae</taxon>
        <taxon>Eurotiales</taxon>
        <taxon>Trichocomaceae</taxon>
        <taxon>Talaromyces</taxon>
        <taxon>Talaromyces sect. Talaromyces</taxon>
    </lineage>
</organism>
<dbReference type="Gene3D" id="3.40.50.1820">
    <property type="entry name" value="alpha/beta hydrolase"/>
    <property type="match status" value="1"/>
</dbReference>
<dbReference type="AlphaFoldDB" id="A0A6N4SLI9"/>
<evidence type="ECO:0000313" key="2">
    <source>
        <dbReference type="Proteomes" id="UP000053095"/>
    </source>
</evidence>
<dbReference type="InterPro" id="IPR008547">
    <property type="entry name" value="DUF829_TMEM53"/>
</dbReference>
<dbReference type="PANTHER" id="PTHR12265">
    <property type="entry name" value="TRANSMEMBRANE PROTEIN 53"/>
    <property type="match status" value="1"/>
</dbReference>
<dbReference type="Pfam" id="PF05705">
    <property type="entry name" value="DUF829"/>
    <property type="match status" value="1"/>
</dbReference>
<sequence>MSATMEKPDPLAPFIRLAPSIYSVEPRIQPKDDEKTPSIIILPFWMNAPPRAAVKYVVKYAELVPSARIIFLLTNTGDFYSSRASHVLRLKPVVDILVACQDHNAETSESGNDSSVYIHLFSNGGVFATAQLLQAYKIATGKPLRVSSMVIDSAPGKPTPSLAIKAFSYGLPQTIVLRQLSYALLSTMIWSTYLTRKSLGLMWRLFWTRPDKNHDTVVYGDDPLAYTRKTILDPEFIVARTQQERIKSCYIYSDADELVPWKDVEEHAALASTSTHANRVVELEKFTGTPHVGHMRADPERYWEIVTRYLL</sequence>